<keyword evidence="2" id="KW-0963">Cytoplasm</keyword>
<dbReference type="InterPro" id="IPR002575">
    <property type="entry name" value="Aminoglycoside_PTrfase"/>
</dbReference>
<dbReference type="PANTHER" id="PTHR21064">
    <property type="entry name" value="AMINOGLYCOSIDE PHOSPHOTRANSFERASE DOMAIN-CONTAINING PROTEIN-RELATED"/>
    <property type="match status" value="1"/>
</dbReference>
<dbReference type="PANTHER" id="PTHR21064:SF1">
    <property type="entry name" value="HYDROXYLYSINE KINASE"/>
    <property type="match status" value="1"/>
</dbReference>
<dbReference type="Gene3D" id="3.90.1200.10">
    <property type="match status" value="1"/>
</dbReference>
<dbReference type="InterPro" id="IPR050249">
    <property type="entry name" value="Pseudomonas-type_ThrB"/>
</dbReference>
<evidence type="ECO:0000256" key="2">
    <source>
        <dbReference type="ARBA" id="ARBA00022490"/>
    </source>
</evidence>
<evidence type="ECO:0000259" key="9">
    <source>
        <dbReference type="Pfam" id="PF01636"/>
    </source>
</evidence>
<sequence>MLARSARTVRLRFLGGRGRDHGHDCGWLAPCCPPAHLSPRGTPAPRGPLLAAGRQPRSLPRWDRALASRLPAADHDLLWDLKGAARLRPLLPHVASDSRALVARRLDHLEDNILPRLAKLRRQVVHNDLNPHNVPVDPAYTDRVTGILEFGDMVDTHRVNHVAVGAAYQVGCPDMIGQIAAFGAPTMPPTPLDRPLSVDHLAGRKRGLEQGPVVGHLHANHDEMDGRIAPQSGNVGIGFGDSELGRCGLRRLEATLSVRSSTNYYIWADTAFRITAIAGRRSRI</sequence>
<evidence type="ECO:0000256" key="7">
    <source>
        <dbReference type="ARBA" id="ARBA00038873"/>
    </source>
</evidence>
<dbReference type="AlphaFoldDB" id="A0AA41YYL9"/>
<organism evidence="10 11">
    <name type="scientific">Lichenifustis flavocetrariae</name>
    <dbReference type="NCBI Taxonomy" id="2949735"/>
    <lineage>
        <taxon>Bacteria</taxon>
        <taxon>Pseudomonadati</taxon>
        <taxon>Pseudomonadota</taxon>
        <taxon>Alphaproteobacteria</taxon>
        <taxon>Hyphomicrobiales</taxon>
        <taxon>Lichenihabitantaceae</taxon>
        <taxon>Lichenifustis</taxon>
    </lineage>
</organism>
<dbReference type="EMBL" id="JAMOIM010000011">
    <property type="protein sequence ID" value="MCW6509686.1"/>
    <property type="molecule type" value="Genomic_DNA"/>
</dbReference>
<evidence type="ECO:0000313" key="11">
    <source>
        <dbReference type="Proteomes" id="UP001165667"/>
    </source>
</evidence>
<evidence type="ECO:0000256" key="5">
    <source>
        <dbReference type="ARBA" id="ARBA00036820"/>
    </source>
</evidence>
<feature type="domain" description="Aminoglycoside phosphotransferase" evidence="9">
    <location>
        <begin position="69"/>
        <end position="164"/>
    </location>
</feature>
<reference evidence="10" key="1">
    <citation type="submission" date="2022-05" db="EMBL/GenBank/DDBJ databases">
        <authorList>
            <person name="Pankratov T."/>
        </authorList>
    </citation>
    <scope>NUCLEOTIDE SEQUENCE</scope>
    <source>
        <strain evidence="10">BP6-180914</strain>
    </source>
</reference>
<comment type="subcellular location">
    <subcellularLocation>
        <location evidence="1">Cytoplasm</location>
    </subcellularLocation>
</comment>
<dbReference type="GO" id="GO:0005737">
    <property type="term" value="C:cytoplasm"/>
    <property type="evidence" value="ECO:0007669"/>
    <property type="project" value="UniProtKB-SubCell"/>
</dbReference>
<dbReference type="InterPro" id="IPR011009">
    <property type="entry name" value="Kinase-like_dom_sf"/>
</dbReference>
<proteinExistence type="predicted"/>
<evidence type="ECO:0000313" key="10">
    <source>
        <dbReference type="EMBL" id="MCW6509686.1"/>
    </source>
</evidence>
<protein>
    <recommendedName>
        <fullName evidence="8">Hydroxylysine kinase</fullName>
        <ecNumber evidence="7">2.7.1.81</ecNumber>
    </recommendedName>
</protein>
<keyword evidence="4" id="KW-0418">Kinase</keyword>
<dbReference type="SUPFAM" id="SSF56112">
    <property type="entry name" value="Protein kinase-like (PK-like)"/>
    <property type="match status" value="1"/>
</dbReference>
<dbReference type="GO" id="GO:0047992">
    <property type="term" value="F:hydroxylysine kinase activity"/>
    <property type="evidence" value="ECO:0007669"/>
    <property type="project" value="UniProtKB-EC"/>
</dbReference>
<gene>
    <name evidence="10" type="ORF">M8523_16835</name>
</gene>
<evidence type="ECO:0000256" key="1">
    <source>
        <dbReference type="ARBA" id="ARBA00004496"/>
    </source>
</evidence>
<evidence type="ECO:0000256" key="6">
    <source>
        <dbReference type="ARBA" id="ARBA00037368"/>
    </source>
</evidence>
<dbReference type="EC" id="2.7.1.81" evidence="7"/>
<evidence type="ECO:0000256" key="8">
    <source>
        <dbReference type="ARBA" id="ARBA00040505"/>
    </source>
</evidence>
<keyword evidence="3" id="KW-0808">Transferase</keyword>
<comment type="catalytic activity">
    <reaction evidence="5">
        <text>(5R)-5-hydroxy-L-lysine + GTP = (5R)-5-phosphooxy-L-lysine + GDP + H(+)</text>
        <dbReference type="Rhea" id="RHEA:19049"/>
        <dbReference type="ChEBI" id="CHEBI:15378"/>
        <dbReference type="ChEBI" id="CHEBI:37565"/>
        <dbReference type="ChEBI" id="CHEBI:57882"/>
        <dbReference type="ChEBI" id="CHEBI:58189"/>
        <dbReference type="ChEBI" id="CHEBI:58357"/>
        <dbReference type="EC" id="2.7.1.81"/>
    </reaction>
</comment>
<evidence type="ECO:0000256" key="4">
    <source>
        <dbReference type="ARBA" id="ARBA00022777"/>
    </source>
</evidence>
<keyword evidence="11" id="KW-1185">Reference proteome</keyword>
<dbReference type="Pfam" id="PF01636">
    <property type="entry name" value="APH"/>
    <property type="match status" value="1"/>
</dbReference>
<evidence type="ECO:0000256" key="3">
    <source>
        <dbReference type="ARBA" id="ARBA00022679"/>
    </source>
</evidence>
<name>A0AA41YYL9_9HYPH</name>
<comment type="caution">
    <text evidence="10">The sequence shown here is derived from an EMBL/GenBank/DDBJ whole genome shotgun (WGS) entry which is preliminary data.</text>
</comment>
<dbReference type="RefSeq" id="WP_282586060.1">
    <property type="nucleotide sequence ID" value="NZ_JAMOIM010000011.1"/>
</dbReference>
<accession>A0AA41YYL9</accession>
<comment type="function">
    <text evidence="6">Catalyzes the GTP-dependent phosphorylation of 5-hydroxy-L-lysine.</text>
</comment>
<dbReference type="Proteomes" id="UP001165667">
    <property type="component" value="Unassembled WGS sequence"/>
</dbReference>